<dbReference type="KEGG" id="lrn:CMV25_09830"/>
<feature type="transmembrane region" description="Helical" evidence="1">
    <location>
        <begin position="253"/>
        <end position="274"/>
    </location>
</feature>
<dbReference type="InterPro" id="IPR046481">
    <property type="entry name" value="DUF6574"/>
</dbReference>
<evidence type="ECO:0000313" key="2">
    <source>
        <dbReference type="EMBL" id="QIW53908.1"/>
    </source>
</evidence>
<dbReference type="AlphaFoldDB" id="A0A290Q9Y8"/>
<keyword evidence="4" id="KW-1185">Reference proteome</keyword>
<evidence type="ECO:0000313" key="3">
    <source>
        <dbReference type="EMBL" id="QIW58274.1"/>
    </source>
</evidence>
<keyword evidence="1" id="KW-0812">Transmembrane</keyword>
<dbReference type="Proteomes" id="UP000501558">
    <property type="component" value="Chromosome"/>
</dbReference>
<feature type="transmembrane region" description="Helical" evidence="1">
    <location>
        <begin position="137"/>
        <end position="162"/>
    </location>
</feature>
<dbReference type="Pfam" id="PF20214">
    <property type="entry name" value="DUF6574"/>
    <property type="match status" value="1"/>
</dbReference>
<feature type="transmembrane region" description="Helical" evidence="1">
    <location>
        <begin position="186"/>
        <end position="213"/>
    </location>
</feature>
<keyword evidence="1" id="KW-0472">Membrane</keyword>
<feature type="transmembrane region" description="Helical" evidence="1">
    <location>
        <begin position="286"/>
        <end position="316"/>
    </location>
</feature>
<name>A0A290Q9Y8_9LACT</name>
<gene>
    <name evidence="3" type="ORF">GU334_04880</name>
    <name evidence="2" type="ORF">GU336_07010</name>
</gene>
<dbReference type="STRING" id="1348633.GCA_001591765_01519"/>
<evidence type="ECO:0000313" key="5">
    <source>
        <dbReference type="Proteomes" id="UP000501945"/>
    </source>
</evidence>
<organism evidence="2 5">
    <name type="scientific">Pseudolactococcus raffinolactis</name>
    <dbReference type="NCBI Taxonomy" id="1366"/>
    <lineage>
        <taxon>Bacteria</taxon>
        <taxon>Bacillati</taxon>
        <taxon>Bacillota</taxon>
        <taxon>Bacilli</taxon>
        <taxon>Lactobacillales</taxon>
        <taxon>Streptococcaceae</taxon>
        <taxon>Pseudolactococcus</taxon>
    </lineage>
</organism>
<feature type="transmembrane region" description="Helical" evidence="1">
    <location>
        <begin position="225"/>
        <end position="247"/>
    </location>
</feature>
<evidence type="ECO:0000256" key="1">
    <source>
        <dbReference type="SAM" id="Phobius"/>
    </source>
</evidence>
<reference evidence="4 5" key="1">
    <citation type="submission" date="2019-12" db="EMBL/GenBank/DDBJ databases">
        <title>Whole genome sequences of Lactococcus raffinolactis strains isolated from sewage.</title>
        <authorList>
            <person name="Ybazeta G."/>
            <person name="Ross M."/>
            <person name="Brabant-Kirwan D."/>
            <person name="Saleh M."/>
            <person name="Dillon J.A."/>
            <person name="Splinter K."/>
            <person name="Nokhbeh R."/>
        </authorList>
    </citation>
    <scope>NUCLEOTIDE SEQUENCE [LARGE SCALE GENOMIC DNA]</scope>
    <source>
        <strain evidence="3 4">Lr_19_14</strain>
        <strain evidence="2 5">Lr_19_5</strain>
    </source>
</reference>
<dbReference type="RefSeq" id="WP_096040347.1">
    <property type="nucleotide sequence ID" value="NZ_CP023392.1"/>
</dbReference>
<sequence>MNKTDWIEYFEAINSRKPSEEEISQALAAGEFSETVVVEAVEDTTSLEKSGSVEENETVTPVDTATTVETNTEKSVVSESGVETKTAALKAKEKEVIEKLKENQMIADTAQVASNYLSWVLETVKRPMTKASGFNSLYTYLTLGIIVIFAALSTTLNLHAFYERTVVNTTFSEFSSFVGISATNPIGFGTFIALLFAVVIFIVTIVFATWVALKVLKSPLSFSNVVDKYTSLFVPAAVLIIIASILSLIRLNFLSYIIFILALLIISISLYYIILTTENNLKLDDFYAKLLALITSGAIMFVITFILTLIFTTIIFKAAFTL</sequence>
<dbReference type="EMBL" id="CP047628">
    <property type="protein sequence ID" value="QIW58274.1"/>
    <property type="molecule type" value="Genomic_DNA"/>
</dbReference>
<dbReference type="Proteomes" id="UP000501945">
    <property type="component" value="Chromosome"/>
</dbReference>
<protein>
    <submittedName>
        <fullName evidence="2">Uncharacterized protein</fullName>
    </submittedName>
</protein>
<keyword evidence="1" id="KW-1133">Transmembrane helix</keyword>
<proteinExistence type="predicted"/>
<accession>A0A290Q9Y8</accession>
<evidence type="ECO:0000313" key="4">
    <source>
        <dbReference type="Proteomes" id="UP000501558"/>
    </source>
</evidence>
<dbReference type="EMBL" id="CP047616">
    <property type="protein sequence ID" value="QIW53908.1"/>
    <property type="molecule type" value="Genomic_DNA"/>
</dbReference>